<feature type="region of interest" description="Disordered" evidence="1">
    <location>
        <begin position="82"/>
        <end position="118"/>
    </location>
</feature>
<protein>
    <submittedName>
        <fullName evidence="2">Uncharacterized protein</fullName>
    </submittedName>
</protein>
<reference evidence="2 3" key="1">
    <citation type="journal article" date="2013" name="Genome Biol.">
        <title>Genome of Acanthamoeba castellanii highlights extensive lateral gene transfer and early evolution of tyrosine kinase signaling.</title>
        <authorList>
            <person name="Clarke M."/>
            <person name="Lohan A.J."/>
            <person name="Liu B."/>
            <person name="Lagkouvardos I."/>
            <person name="Roy S."/>
            <person name="Zafar N."/>
            <person name="Bertelli C."/>
            <person name="Schilde C."/>
            <person name="Kianianmomeni A."/>
            <person name="Burglin T.R."/>
            <person name="Frech C."/>
            <person name="Turcotte B."/>
            <person name="Kopec K.O."/>
            <person name="Synnott J.M."/>
            <person name="Choo C."/>
            <person name="Paponov I."/>
            <person name="Finkler A."/>
            <person name="Soon Heng Tan C."/>
            <person name="Hutchins A.P."/>
            <person name="Weinmeier T."/>
            <person name="Rattei T."/>
            <person name="Chu J.S."/>
            <person name="Gimenez G."/>
            <person name="Irimia M."/>
            <person name="Rigden D.J."/>
            <person name="Fitzpatrick D.A."/>
            <person name="Lorenzo-Morales J."/>
            <person name="Bateman A."/>
            <person name="Chiu C.H."/>
            <person name="Tang P."/>
            <person name="Hegemann P."/>
            <person name="Fromm H."/>
            <person name="Raoult D."/>
            <person name="Greub G."/>
            <person name="Miranda-Saavedra D."/>
            <person name="Chen N."/>
            <person name="Nash P."/>
            <person name="Ginger M.L."/>
            <person name="Horn M."/>
            <person name="Schaap P."/>
            <person name="Caler L."/>
            <person name="Loftus B."/>
        </authorList>
    </citation>
    <scope>NUCLEOTIDE SEQUENCE [LARGE SCALE GENOMIC DNA]</scope>
    <source>
        <strain evidence="2 3">Neff</strain>
    </source>
</reference>
<organism evidence="2 3">
    <name type="scientific">Acanthamoeba castellanii (strain ATCC 30010 / Neff)</name>
    <dbReference type="NCBI Taxonomy" id="1257118"/>
    <lineage>
        <taxon>Eukaryota</taxon>
        <taxon>Amoebozoa</taxon>
        <taxon>Discosea</taxon>
        <taxon>Longamoebia</taxon>
        <taxon>Centramoebida</taxon>
        <taxon>Acanthamoebidae</taxon>
        <taxon>Acanthamoeba</taxon>
    </lineage>
</organism>
<dbReference type="KEGG" id="acan:ACA1_115210"/>
<gene>
    <name evidence="2" type="ORF">ACA1_115210</name>
</gene>
<feature type="compositionally biased region" description="Basic and acidic residues" evidence="1">
    <location>
        <begin position="33"/>
        <end position="42"/>
    </location>
</feature>
<dbReference type="RefSeq" id="XP_004342221.1">
    <property type="nucleotide sequence ID" value="XM_004342172.1"/>
</dbReference>
<evidence type="ECO:0000313" key="3">
    <source>
        <dbReference type="Proteomes" id="UP000011083"/>
    </source>
</evidence>
<feature type="region of interest" description="Disordered" evidence="1">
    <location>
        <begin position="1"/>
        <end position="65"/>
    </location>
</feature>
<proteinExistence type="predicted"/>
<keyword evidence="3" id="KW-1185">Reference proteome</keyword>
<evidence type="ECO:0000256" key="1">
    <source>
        <dbReference type="SAM" id="MobiDB-lite"/>
    </source>
</evidence>
<feature type="compositionally biased region" description="Basic and acidic residues" evidence="1">
    <location>
        <begin position="87"/>
        <end position="118"/>
    </location>
</feature>
<dbReference type="EMBL" id="KB007926">
    <property type="protein sequence ID" value="ELR20111.1"/>
    <property type="molecule type" value="Genomic_DNA"/>
</dbReference>
<feature type="compositionally biased region" description="Basic and acidic residues" evidence="1">
    <location>
        <begin position="13"/>
        <end position="25"/>
    </location>
</feature>
<name>L8H6Q0_ACACF</name>
<feature type="compositionally biased region" description="Basic and acidic residues" evidence="1">
    <location>
        <begin position="172"/>
        <end position="198"/>
    </location>
</feature>
<sequence length="274" mass="30167">MFPVQNYEDMEGDDHHGLRVDERPGRKGATRGWMDDREEHDFGSTTDRFFRREKRGGESDDNAALRRARAEKEDLRTGLFGRGKAARQQDEAHSRTMVTDRLKTSGGGRREEHASEDVCRSLQRADKIACQYFVRTFGDDIMSRLDEPVEEICEELDYAKTAPSRLQNQSDATKRDNIRGGEDARRARGGDPTRDRAPTADLDEGARGLTVSRARTPGGGSAGLNKGGRSMPVVSSAQQKEVGRSSVDPHDEGHPAASSGRAGLKGVGVNRQGE</sequence>
<dbReference type="Proteomes" id="UP000011083">
    <property type="component" value="Unassembled WGS sequence"/>
</dbReference>
<dbReference type="VEuPathDB" id="AmoebaDB:ACA1_115210"/>
<accession>L8H6Q0</accession>
<feature type="compositionally biased region" description="Basic and acidic residues" evidence="1">
    <location>
        <begin position="241"/>
        <end position="254"/>
    </location>
</feature>
<dbReference type="AlphaFoldDB" id="L8H6Q0"/>
<dbReference type="GeneID" id="14920955"/>
<feature type="region of interest" description="Disordered" evidence="1">
    <location>
        <begin position="163"/>
        <end position="274"/>
    </location>
</feature>
<evidence type="ECO:0000313" key="2">
    <source>
        <dbReference type="EMBL" id="ELR20111.1"/>
    </source>
</evidence>
<feature type="compositionally biased region" description="Gly residues" evidence="1">
    <location>
        <begin position="217"/>
        <end position="226"/>
    </location>
</feature>